<comment type="caution">
    <text evidence="4">The sequence shown here is derived from an EMBL/GenBank/DDBJ whole genome shotgun (WGS) entry which is preliminary data.</text>
</comment>
<dbReference type="EMBL" id="BOOW01000030">
    <property type="protein sequence ID" value="GII94644.1"/>
    <property type="molecule type" value="Genomic_DNA"/>
</dbReference>
<dbReference type="Pfam" id="PF00005">
    <property type="entry name" value="ABC_tran"/>
    <property type="match status" value="2"/>
</dbReference>
<dbReference type="Proteomes" id="UP000606172">
    <property type="component" value="Unassembled WGS sequence"/>
</dbReference>
<dbReference type="InterPro" id="IPR003439">
    <property type="entry name" value="ABC_transporter-like_ATP-bd"/>
</dbReference>
<reference evidence="4" key="1">
    <citation type="submission" date="2021-01" db="EMBL/GenBank/DDBJ databases">
        <title>Whole genome shotgun sequence of Sinosporangium siamense NBRC 109515.</title>
        <authorList>
            <person name="Komaki H."/>
            <person name="Tamura T."/>
        </authorList>
    </citation>
    <scope>NUCLEOTIDE SEQUENCE</scope>
    <source>
        <strain evidence="4">NBRC 109515</strain>
    </source>
</reference>
<keyword evidence="2 4" id="KW-0067">ATP-binding</keyword>
<dbReference type="InterPro" id="IPR003593">
    <property type="entry name" value="AAA+_ATPase"/>
</dbReference>
<dbReference type="SMART" id="SM00382">
    <property type="entry name" value="AAA"/>
    <property type="match status" value="1"/>
</dbReference>
<sequence>MPPSTEQSRPAGTAVNGTAVPSVELSHITKRFGSVLACDDVCLSVNPGEIHGLLGQNGAGKSTLMKILTGLVTPDHGEIHMAGSRVSVNDPLAAAGLGIAMVHQHFSLVGRMKVWENVTLGERGRVDRDQARRLVKEVGERYGLVVDPDAHVENLSTGERQRVELIKCLRRDPGLLILDEPTSVLTLAESRELFSVLRRATTDEHKTVILISHKLDEILHATDRVTIMRGGAVVARRDTAGTDVRELAREMVGRELSKWTAASAVGAMDALIVGEQTAAEGEVLLRLTDVHATARDGRPLLRGLSLQVRAGEILGIAGVEGNGQAALGDLLSSLLDVDSGTVEVCGSAVNAGKPGAMHRAGVGVVPEDRHGSGCVLDMSVAENLVLADLGEVASGMFVSPRKLRERAARLIDEFDISVPSPDTPMRLLSGGNQQKVVLARELAARPKVLVVAQPTRGLDVGAIEYMTERIYRAAQDGIAVLLISTELEEILTLAHRVAVIHRGAVVGEMKRADVDLERLGMMMGGQIA</sequence>
<evidence type="ECO:0000313" key="5">
    <source>
        <dbReference type="Proteomes" id="UP000606172"/>
    </source>
</evidence>
<dbReference type="CDD" id="cd03215">
    <property type="entry name" value="ABC_Carb_Monos_II"/>
    <property type="match status" value="1"/>
</dbReference>
<evidence type="ECO:0000256" key="2">
    <source>
        <dbReference type="ARBA" id="ARBA00022840"/>
    </source>
</evidence>
<name>A0A919RMD4_9ACTN</name>
<dbReference type="RefSeq" id="WP_204029302.1">
    <property type="nucleotide sequence ID" value="NZ_BOOW01000030.1"/>
</dbReference>
<feature type="domain" description="ABC transporter" evidence="3">
    <location>
        <begin position="285"/>
        <end position="527"/>
    </location>
</feature>
<accession>A0A919RMD4</accession>
<dbReference type="AlphaFoldDB" id="A0A919RMD4"/>
<dbReference type="PROSITE" id="PS50893">
    <property type="entry name" value="ABC_TRANSPORTER_2"/>
    <property type="match status" value="2"/>
</dbReference>
<keyword evidence="5" id="KW-1185">Reference proteome</keyword>
<organism evidence="4 5">
    <name type="scientific">Sinosporangium siamense</name>
    <dbReference type="NCBI Taxonomy" id="1367973"/>
    <lineage>
        <taxon>Bacteria</taxon>
        <taxon>Bacillati</taxon>
        <taxon>Actinomycetota</taxon>
        <taxon>Actinomycetes</taxon>
        <taxon>Streptosporangiales</taxon>
        <taxon>Streptosporangiaceae</taxon>
        <taxon>Sinosporangium</taxon>
    </lineage>
</organism>
<protein>
    <submittedName>
        <fullName evidence="4">ABC transporter ATP-binding protein</fullName>
    </submittedName>
</protein>
<evidence type="ECO:0000256" key="1">
    <source>
        <dbReference type="ARBA" id="ARBA00022741"/>
    </source>
</evidence>
<gene>
    <name evidence="4" type="ORF">Ssi02_48750</name>
</gene>
<dbReference type="PROSITE" id="PS00211">
    <property type="entry name" value="ABC_TRANSPORTER_1"/>
    <property type="match status" value="1"/>
</dbReference>
<dbReference type="InterPro" id="IPR017871">
    <property type="entry name" value="ABC_transporter-like_CS"/>
</dbReference>
<feature type="domain" description="ABC transporter" evidence="3">
    <location>
        <begin position="23"/>
        <end position="255"/>
    </location>
</feature>
<dbReference type="SUPFAM" id="SSF52540">
    <property type="entry name" value="P-loop containing nucleoside triphosphate hydrolases"/>
    <property type="match status" value="2"/>
</dbReference>
<evidence type="ECO:0000313" key="4">
    <source>
        <dbReference type="EMBL" id="GII94644.1"/>
    </source>
</evidence>
<dbReference type="InterPro" id="IPR050107">
    <property type="entry name" value="ABC_carbohydrate_import_ATPase"/>
</dbReference>
<dbReference type="InterPro" id="IPR027417">
    <property type="entry name" value="P-loop_NTPase"/>
</dbReference>
<dbReference type="PANTHER" id="PTHR43790:SF4">
    <property type="entry name" value="GUANOSINE IMPORT ATP-BINDING PROTEIN NUPO"/>
    <property type="match status" value="1"/>
</dbReference>
<dbReference type="PANTHER" id="PTHR43790">
    <property type="entry name" value="CARBOHYDRATE TRANSPORT ATP-BINDING PROTEIN MG119-RELATED"/>
    <property type="match status" value="1"/>
</dbReference>
<dbReference type="GO" id="GO:0005524">
    <property type="term" value="F:ATP binding"/>
    <property type="evidence" value="ECO:0007669"/>
    <property type="project" value="UniProtKB-KW"/>
</dbReference>
<evidence type="ECO:0000259" key="3">
    <source>
        <dbReference type="PROSITE" id="PS50893"/>
    </source>
</evidence>
<keyword evidence="1" id="KW-0547">Nucleotide-binding</keyword>
<proteinExistence type="predicted"/>
<dbReference type="Gene3D" id="3.40.50.300">
    <property type="entry name" value="P-loop containing nucleotide triphosphate hydrolases"/>
    <property type="match status" value="2"/>
</dbReference>
<dbReference type="CDD" id="cd03216">
    <property type="entry name" value="ABC_Carb_Monos_I"/>
    <property type="match status" value="1"/>
</dbReference>
<dbReference type="GO" id="GO:0016887">
    <property type="term" value="F:ATP hydrolysis activity"/>
    <property type="evidence" value="ECO:0007669"/>
    <property type="project" value="InterPro"/>
</dbReference>